<dbReference type="Proteomes" id="UP000824208">
    <property type="component" value="Unassembled WGS sequence"/>
</dbReference>
<name>A0A9D2MB37_9FIRM</name>
<dbReference type="PROSITE" id="PS51898">
    <property type="entry name" value="TYR_RECOMBINASE"/>
    <property type="match status" value="1"/>
</dbReference>
<dbReference type="SMART" id="SM00530">
    <property type="entry name" value="HTH_XRE"/>
    <property type="match status" value="1"/>
</dbReference>
<protein>
    <submittedName>
        <fullName evidence="6">Tyrosine-type recombinase/integrase</fullName>
    </submittedName>
</protein>
<dbReference type="GO" id="GO:0006310">
    <property type="term" value="P:DNA recombination"/>
    <property type="evidence" value="ECO:0007669"/>
    <property type="project" value="UniProtKB-KW"/>
</dbReference>
<evidence type="ECO:0000256" key="3">
    <source>
        <dbReference type="ARBA" id="ARBA00023172"/>
    </source>
</evidence>
<feature type="domain" description="Tyr recombinase" evidence="5">
    <location>
        <begin position="140"/>
        <end position="343"/>
    </location>
</feature>
<evidence type="ECO:0000259" key="5">
    <source>
        <dbReference type="PROSITE" id="PS51898"/>
    </source>
</evidence>
<dbReference type="CDD" id="cd00093">
    <property type="entry name" value="HTH_XRE"/>
    <property type="match status" value="1"/>
</dbReference>
<dbReference type="PANTHER" id="PTHR30349:SF41">
    <property type="entry name" value="INTEGRASE_RECOMBINASE PROTEIN MJ0367-RELATED"/>
    <property type="match status" value="1"/>
</dbReference>
<dbReference type="SUPFAM" id="SSF56349">
    <property type="entry name" value="DNA breaking-rejoining enzymes"/>
    <property type="match status" value="1"/>
</dbReference>
<dbReference type="InterPro" id="IPR013762">
    <property type="entry name" value="Integrase-like_cat_sf"/>
</dbReference>
<reference evidence="6" key="1">
    <citation type="journal article" date="2021" name="PeerJ">
        <title>Extensive microbial diversity within the chicken gut microbiome revealed by metagenomics and culture.</title>
        <authorList>
            <person name="Gilroy R."/>
            <person name="Ravi A."/>
            <person name="Getino M."/>
            <person name="Pursley I."/>
            <person name="Horton D.L."/>
            <person name="Alikhan N.F."/>
            <person name="Baker D."/>
            <person name="Gharbi K."/>
            <person name="Hall N."/>
            <person name="Watson M."/>
            <person name="Adriaenssens E.M."/>
            <person name="Foster-Nyarko E."/>
            <person name="Jarju S."/>
            <person name="Secka A."/>
            <person name="Antonio M."/>
            <person name="Oren A."/>
            <person name="Chaudhuri R.R."/>
            <person name="La Ragione R."/>
            <person name="Hildebrand F."/>
            <person name="Pallen M.J."/>
        </authorList>
    </citation>
    <scope>NUCLEOTIDE SEQUENCE</scope>
    <source>
        <strain evidence="6">CHK189-11263</strain>
    </source>
</reference>
<evidence type="ECO:0000259" key="4">
    <source>
        <dbReference type="PROSITE" id="PS50943"/>
    </source>
</evidence>
<feature type="domain" description="HTH cro/C1-type" evidence="4">
    <location>
        <begin position="36"/>
        <end position="89"/>
    </location>
</feature>
<dbReference type="InterPro" id="IPR010982">
    <property type="entry name" value="Lambda_DNA-bd_dom_sf"/>
</dbReference>
<sequence length="354" mass="39568">MKLKDIRPDHLNSLYSQLAQPGAGAGSAHASAKVDVAVLLKEKHLTRQGLADMSGISIKAVYAAVKGERVSKEAAEAISDALGNKLDKLFSVEEAGRTLSAKTIREYHRLIHTVLDQAIKEGLVAVNVADRATPPKVEQKDVNYFQLEQVTAIREALEQEPVKWKTLVHLLLITGARRGEILGLKWEKVDFNSNRVYICNNILYSADIGIYEDTPKTERSKRYVSLPAETMQLLRQYRVWQNTERLRLGGYYQDQGFVFAQDNGGPMHPDSVTTWLARFSKRHGLPHVNAHAFRHTMASMLYFNGVDSVSISKRLGHAQVSTTANIYAHVMEEADQRNADILSEVFLKKTASNS</sequence>
<evidence type="ECO:0000256" key="1">
    <source>
        <dbReference type="ARBA" id="ARBA00008857"/>
    </source>
</evidence>
<evidence type="ECO:0000256" key="2">
    <source>
        <dbReference type="ARBA" id="ARBA00023125"/>
    </source>
</evidence>
<dbReference type="PANTHER" id="PTHR30349">
    <property type="entry name" value="PHAGE INTEGRASE-RELATED"/>
    <property type="match status" value="1"/>
</dbReference>
<organism evidence="6 7">
    <name type="scientific">Candidatus Flavonifractor intestinipullorum</name>
    <dbReference type="NCBI Taxonomy" id="2838587"/>
    <lineage>
        <taxon>Bacteria</taxon>
        <taxon>Bacillati</taxon>
        <taxon>Bacillota</taxon>
        <taxon>Clostridia</taxon>
        <taxon>Eubacteriales</taxon>
        <taxon>Oscillospiraceae</taxon>
        <taxon>Flavonifractor</taxon>
    </lineage>
</organism>
<evidence type="ECO:0000313" key="6">
    <source>
        <dbReference type="EMBL" id="HJB57565.1"/>
    </source>
</evidence>
<dbReference type="PROSITE" id="PS50943">
    <property type="entry name" value="HTH_CROC1"/>
    <property type="match status" value="1"/>
</dbReference>
<reference evidence="6" key="2">
    <citation type="submission" date="2021-04" db="EMBL/GenBank/DDBJ databases">
        <authorList>
            <person name="Gilroy R."/>
        </authorList>
    </citation>
    <scope>NUCLEOTIDE SEQUENCE</scope>
    <source>
        <strain evidence="6">CHK189-11263</strain>
    </source>
</reference>
<dbReference type="CDD" id="cd01189">
    <property type="entry name" value="INT_ICEBs1_C_like"/>
    <property type="match status" value="1"/>
</dbReference>
<proteinExistence type="inferred from homology"/>
<accession>A0A9D2MB37</accession>
<dbReference type="Pfam" id="PF01381">
    <property type="entry name" value="HTH_3"/>
    <property type="match status" value="1"/>
</dbReference>
<dbReference type="AlphaFoldDB" id="A0A9D2MB37"/>
<dbReference type="EMBL" id="DWYC01000075">
    <property type="protein sequence ID" value="HJB57565.1"/>
    <property type="molecule type" value="Genomic_DNA"/>
</dbReference>
<dbReference type="Pfam" id="PF00589">
    <property type="entry name" value="Phage_integrase"/>
    <property type="match status" value="1"/>
</dbReference>
<comment type="caution">
    <text evidence="6">The sequence shown here is derived from an EMBL/GenBank/DDBJ whole genome shotgun (WGS) entry which is preliminary data.</text>
</comment>
<dbReference type="GO" id="GO:0015074">
    <property type="term" value="P:DNA integration"/>
    <property type="evidence" value="ECO:0007669"/>
    <property type="project" value="InterPro"/>
</dbReference>
<keyword evidence="3" id="KW-0233">DNA recombination</keyword>
<dbReference type="InterPro" id="IPR002104">
    <property type="entry name" value="Integrase_catalytic"/>
</dbReference>
<evidence type="ECO:0000313" key="7">
    <source>
        <dbReference type="Proteomes" id="UP000824208"/>
    </source>
</evidence>
<dbReference type="SUPFAM" id="SSF47413">
    <property type="entry name" value="lambda repressor-like DNA-binding domains"/>
    <property type="match status" value="1"/>
</dbReference>
<dbReference type="InterPro" id="IPR001387">
    <property type="entry name" value="Cro/C1-type_HTH"/>
</dbReference>
<dbReference type="InterPro" id="IPR050090">
    <property type="entry name" value="Tyrosine_recombinase_XerCD"/>
</dbReference>
<dbReference type="InterPro" id="IPR010998">
    <property type="entry name" value="Integrase_recombinase_N"/>
</dbReference>
<dbReference type="GO" id="GO:0003677">
    <property type="term" value="F:DNA binding"/>
    <property type="evidence" value="ECO:0007669"/>
    <property type="project" value="UniProtKB-KW"/>
</dbReference>
<dbReference type="Gene3D" id="1.10.150.130">
    <property type="match status" value="1"/>
</dbReference>
<dbReference type="InterPro" id="IPR011010">
    <property type="entry name" value="DNA_brk_join_enz"/>
</dbReference>
<gene>
    <name evidence="6" type="ORF">H9714_08440</name>
</gene>
<dbReference type="Gene3D" id="1.10.443.10">
    <property type="entry name" value="Intergrase catalytic core"/>
    <property type="match status" value="1"/>
</dbReference>
<comment type="similarity">
    <text evidence="1">Belongs to the 'phage' integrase family.</text>
</comment>
<keyword evidence="2" id="KW-0238">DNA-binding</keyword>